<dbReference type="AlphaFoldDB" id="A0A1F8CVX3"/>
<gene>
    <name evidence="1" type="ORF">A2382_02125</name>
</gene>
<dbReference type="EMBL" id="MGHY01000009">
    <property type="protein sequence ID" value="OGM79695.1"/>
    <property type="molecule type" value="Genomic_DNA"/>
</dbReference>
<dbReference type="STRING" id="1802538.A2382_02125"/>
<comment type="caution">
    <text evidence="1">The sequence shown here is derived from an EMBL/GenBank/DDBJ whole genome shotgun (WGS) entry which is preliminary data.</text>
</comment>
<evidence type="ECO:0000313" key="2">
    <source>
        <dbReference type="Proteomes" id="UP000178999"/>
    </source>
</evidence>
<organism evidence="1 2">
    <name type="scientific">Candidatus Woesebacteria bacterium RIFOXYB1_FULL_38_16</name>
    <dbReference type="NCBI Taxonomy" id="1802538"/>
    <lineage>
        <taxon>Bacteria</taxon>
        <taxon>Candidatus Woeseibacteriota</taxon>
    </lineage>
</organism>
<name>A0A1F8CVX3_9BACT</name>
<sequence length="106" mass="12220">MAITDTDIKKLKTIFATKDDLKRFATKDDLKNYPTKDDLRFALAHQKDEILDTMTQLLTQFKSDILNTISSFAKEIQDNREERVVLASQVSRNTKRIEVLESKLAS</sequence>
<reference evidence="1 2" key="1">
    <citation type="journal article" date="2016" name="Nat. Commun.">
        <title>Thousands of microbial genomes shed light on interconnected biogeochemical processes in an aquifer system.</title>
        <authorList>
            <person name="Anantharaman K."/>
            <person name="Brown C.T."/>
            <person name="Hug L.A."/>
            <person name="Sharon I."/>
            <person name="Castelle C.J."/>
            <person name="Probst A.J."/>
            <person name="Thomas B.C."/>
            <person name="Singh A."/>
            <person name="Wilkins M.J."/>
            <person name="Karaoz U."/>
            <person name="Brodie E.L."/>
            <person name="Williams K.H."/>
            <person name="Hubbard S.S."/>
            <person name="Banfield J.F."/>
        </authorList>
    </citation>
    <scope>NUCLEOTIDE SEQUENCE [LARGE SCALE GENOMIC DNA]</scope>
</reference>
<protein>
    <submittedName>
        <fullName evidence="1">Uncharacterized protein</fullName>
    </submittedName>
</protein>
<proteinExistence type="predicted"/>
<accession>A0A1F8CVX3</accession>
<dbReference type="Proteomes" id="UP000178999">
    <property type="component" value="Unassembled WGS sequence"/>
</dbReference>
<evidence type="ECO:0000313" key="1">
    <source>
        <dbReference type="EMBL" id="OGM79695.1"/>
    </source>
</evidence>